<dbReference type="InterPro" id="IPR043171">
    <property type="entry name" value="Ap4A_phos1/2-like"/>
</dbReference>
<gene>
    <name evidence="3" type="ORF">C8A04DRAFT_29163</name>
</gene>
<evidence type="ECO:0000313" key="4">
    <source>
        <dbReference type="Proteomes" id="UP001302676"/>
    </source>
</evidence>
<evidence type="ECO:0008006" key="5">
    <source>
        <dbReference type="Google" id="ProtNLM"/>
    </source>
</evidence>
<proteinExistence type="predicted"/>
<dbReference type="GO" id="GO:0009117">
    <property type="term" value="P:nucleotide metabolic process"/>
    <property type="evidence" value="ECO:0007669"/>
    <property type="project" value="InterPro"/>
</dbReference>
<dbReference type="RefSeq" id="XP_062636517.1">
    <property type="nucleotide sequence ID" value="XM_062780901.1"/>
</dbReference>
<reference evidence="3" key="1">
    <citation type="journal article" date="2023" name="Mol. Phylogenet. Evol.">
        <title>Genome-scale phylogeny and comparative genomics of the fungal order Sordariales.</title>
        <authorList>
            <person name="Hensen N."/>
            <person name="Bonometti L."/>
            <person name="Westerberg I."/>
            <person name="Brannstrom I.O."/>
            <person name="Guillou S."/>
            <person name="Cros-Aarteil S."/>
            <person name="Calhoun S."/>
            <person name="Haridas S."/>
            <person name="Kuo A."/>
            <person name="Mondo S."/>
            <person name="Pangilinan J."/>
            <person name="Riley R."/>
            <person name="LaButti K."/>
            <person name="Andreopoulos B."/>
            <person name="Lipzen A."/>
            <person name="Chen C."/>
            <person name="Yan M."/>
            <person name="Daum C."/>
            <person name="Ng V."/>
            <person name="Clum A."/>
            <person name="Steindorff A."/>
            <person name="Ohm R.A."/>
            <person name="Martin F."/>
            <person name="Silar P."/>
            <person name="Natvig D.O."/>
            <person name="Lalanne C."/>
            <person name="Gautier V."/>
            <person name="Ament-Velasquez S.L."/>
            <person name="Kruys A."/>
            <person name="Hutchinson M.I."/>
            <person name="Powell A.J."/>
            <person name="Barry K."/>
            <person name="Miller A.N."/>
            <person name="Grigoriev I.V."/>
            <person name="Debuchy R."/>
            <person name="Gladieux P."/>
            <person name="Hiltunen Thoren M."/>
            <person name="Johannesson H."/>
        </authorList>
    </citation>
    <scope>NUCLEOTIDE SEQUENCE</scope>
    <source>
        <strain evidence="3">CBS 141.50</strain>
    </source>
</reference>
<dbReference type="AlphaFoldDB" id="A0AAN6V411"/>
<dbReference type="InterPro" id="IPR045759">
    <property type="entry name" value="Ap4A_phos1/2_N"/>
</dbReference>
<dbReference type="SUPFAM" id="SSF54197">
    <property type="entry name" value="HIT-like"/>
    <property type="match status" value="1"/>
</dbReference>
<sequence>MSTQSTSQSTETWLLAKFNKLIAKGLVIFDENYRTVMCTDQELTFEFRILNSHAKKPLAPVNPQQHAAAQHQGCRPGSDIDVTGYDVASIGDTHFLTINKFPSVRPHYLILTKNGFRRQFEPLDFDDITAVGRVISSFTTRHLAIFNCGIKGGCSRLHKHMQVFAAPEKFQLWPDGEVHKLPFKVFKRQFRNGLPPAQELLTAYQELLREAARALRINPPAEGQPAVPHNVVLDKKWIVVIPRRSDKWEGVIANAANAAGMLGMVWVGSDKEVNNWLERGPTTVLTHLGVPNKLSKGRFKPKD</sequence>
<dbReference type="InterPro" id="IPR019200">
    <property type="entry name" value="ATP_adenylylTrfase_C"/>
</dbReference>
<protein>
    <recommendedName>
        <fullName evidence="5">Ap4A phosphorylase II</fullName>
    </recommendedName>
</protein>
<accession>A0AAN6V411</accession>
<dbReference type="Gene3D" id="3.30.428.70">
    <property type="match status" value="1"/>
</dbReference>
<reference evidence="3" key="2">
    <citation type="submission" date="2023-05" db="EMBL/GenBank/DDBJ databases">
        <authorList>
            <consortium name="Lawrence Berkeley National Laboratory"/>
            <person name="Steindorff A."/>
            <person name="Hensen N."/>
            <person name="Bonometti L."/>
            <person name="Westerberg I."/>
            <person name="Brannstrom I.O."/>
            <person name="Guillou S."/>
            <person name="Cros-Aarteil S."/>
            <person name="Calhoun S."/>
            <person name="Haridas S."/>
            <person name="Kuo A."/>
            <person name="Mondo S."/>
            <person name="Pangilinan J."/>
            <person name="Riley R."/>
            <person name="Labutti K."/>
            <person name="Andreopoulos B."/>
            <person name="Lipzen A."/>
            <person name="Chen C."/>
            <person name="Yanf M."/>
            <person name="Daum C."/>
            <person name="Ng V."/>
            <person name="Clum A."/>
            <person name="Ohm R."/>
            <person name="Martin F."/>
            <person name="Silar P."/>
            <person name="Natvig D."/>
            <person name="Lalanne C."/>
            <person name="Gautier V."/>
            <person name="Ament-Velasquez S.L."/>
            <person name="Kruys A."/>
            <person name="Hutchinson M.I."/>
            <person name="Powell A.J."/>
            <person name="Barry K."/>
            <person name="Miller A.N."/>
            <person name="Grigoriev I.V."/>
            <person name="Debuchy R."/>
            <person name="Gladieux P."/>
            <person name="Thoren M.H."/>
            <person name="Johannesson H."/>
        </authorList>
    </citation>
    <scope>NUCLEOTIDE SEQUENCE</scope>
    <source>
        <strain evidence="3">CBS 141.50</strain>
    </source>
</reference>
<dbReference type="InterPro" id="IPR009163">
    <property type="entry name" value="Ap4A_phos1/2"/>
</dbReference>
<feature type="domain" description="Ap4A phosphorylase 1/2 N-terminal" evidence="2">
    <location>
        <begin position="36"/>
        <end position="167"/>
    </location>
</feature>
<dbReference type="PANTHER" id="PTHR38420">
    <property type="entry name" value="AP-4-A PHOSPHORYLASE II"/>
    <property type="match status" value="1"/>
</dbReference>
<dbReference type="PANTHER" id="PTHR38420:SF1">
    <property type="entry name" value="PUTATIVE (AFU_ORTHOLOGUE AFUA_5G14690)-RELATED"/>
    <property type="match status" value="1"/>
</dbReference>
<dbReference type="InterPro" id="IPR036265">
    <property type="entry name" value="HIT-like_sf"/>
</dbReference>
<evidence type="ECO:0000259" key="1">
    <source>
        <dbReference type="Pfam" id="PF09830"/>
    </source>
</evidence>
<feature type="domain" description="ATP adenylyltransferase C-terminal" evidence="1">
    <location>
        <begin position="180"/>
        <end position="291"/>
    </location>
</feature>
<evidence type="ECO:0000259" key="2">
    <source>
        <dbReference type="Pfam" id="PF19327"/>
    </source>
</evidence>
<dbReference type="Pfam" id="PF19327">
    <property type="entry name" value="Ap4A_phos_N"/>
    <property type="match status" value="1"/>
</dbReference>
<dbReference type="GO" id="GO:0005524">
    <property type="term" value="F:ATP binding"/>
    <property type="evidence" value="ECO:0007669"/>
    <property type="project" value="InterPro"/>
</dbReference>
<dbReference type="Proteomes" id="UP001302676">
    <property type="component" value="Unassembled WGS sequence"/>
</dbReference>
<keyword evidence="4" id="KW-1185">Reference proteome</keyword>
<dbReference type="GeneID" id="87817514"/>
<evidence type="ECO:0000313" key="3">
    <source>
        <dbReference type="EMBL" id="KAK4143146.1"/>
    </source>
</evidence>
<dbReference type="GO" id="GO:0003877">
    <property type="term" value="F:ATP:ADP adenylyltransferase activity"/>
    <property type="evidence" value="ECO:0007669"/>
    <property type="project" value="InterPro"/>
</dbReference>
<dbReference type="Pfam" id="PF09830">
    <property type="entry name" value="ATP_transf"/>
    <property type="match status" value="1"/>
</dbReference>
<name>A0AAN6V411_9PEZI</name>
<organism evidence="3 4">
    <name type="scientific">Dichotomopilus funicola</name>
    <dbReference type="NCBI Taxonomy" id="1934379"/>
    <lineage>
        <taxon>Eukaryota</taxon>
        <taxon>Fungi</taxon>
        <taxon>Dikarya</taxon>
        <taxon>Ascomycota</taxon>
        <taxon>Pezizomycotina</taxon>
        <taxon>Sordariomycetes</taxon>
        <taxon>Sordariomycetidae</taxon>
        <taxon>Sordariales</taxon>
        <taxon>Chaetomiaceae</taxon>
        <taxon>Dichotomopilus</taxon>
    </lineage>
</organism>
<dbReference type="EMBL" id="MU853589">
    <property type="protein sequence ID" value="KAK4143146.1"/>
    <property type="molecule type" value="Genomic_DNA"/>
</dbReference>
<comment type="caution">
    <text evidence="3">The sequence shown here is derived from an EMBL/GenBank/DDBJ whole genome shotgun (WGS) entry which is preliminary data.</text>
</comment>